<evidence type="ECO:0000313" key="6">
    <source>
        <dbReference type="RefSeq" id="XP_056685075.1"/>
    </source>
</evidence>
<organism evidence="5 6">
    <name type="scientific">Spinacia oleracea</name>
    <name type="common">Spinach</name>
    <dbReference type="NCBI Taxonomy" id="3562"/>
    <lineage>
        <taxon>Eukaryota</taxon>
        <taxon>Viridiplantae</taxon>
        <taxon>Streptophyta</taxon>
        <taxon>Embryophyta</taxon>
        <taxon>Tracheophyta</taxon>
        <taxon>Spermatophyta</taxon>
        <taxon>Magnoliopsida</taxon>
        <taxon>eudicotyledons</taxon>
        <taxon>Gunneridae</taxon>
        <taxon>Pentapetalae</taxon>
        <taxon>Caryophyllales</taxon>
        <taxon>Chenopodiaceae</taxon>
        <taxon>Chenopodioideae</taxon>
        <taxon>Anserineae</taxon>
        <taxon>Spinacia</taxon>
    </lineage>
</organism>
<dbReference type="Proteomes" id="UP000813463">
    <property type="component" value="Chromosome 5"/>
</dbReference>
<protein>
    <submittedName>
        <fullName evidence="6">Cysteine-rich receptor-like protein kinase 18</fullName>
    </submittedName>
</protein>
<evidence type="ECO:0000256" key="2">
    <source>
        <dbReference type="ARBA" id="ARBA00022737"/>
    </source>
</evidence>
<keyword evidence="3" id="KW-0472">Membrane</keyword>
<keyword evidence="3" id="KW-1133">Transmembrane helix</keyword>
<dbReference type="InterPro" id="IPR002902">
    <property type="entry name" value="GNK2"/>
</dbReference>
<dbReference type="PROSITE" id="PS51473">
    <property type="entry name" value="GNK2"/>
    <property type="match status" value="1"/>
</dbReference>
<dbReference type="Gene3D" id="3.30.430.20">
    <property type="entry name" value="Gnk2 domain, C-X8-C-X2-C motif"/>
    <property type="match status" value="1"/>
</dbReference>
<sequence length="150" mass="16096">MAQCKPDLSLIDCQNCLNNQISNLQMRAGESYYTPVCFIRHEIYPFFEGADSLPPTNVNNTGISSNVVRAGKNISSSLIIGIVAAAAAAVISAILSLVVMFLIMNNKVNKCYGSFCTARIVVGSYIQGAIIPTSCLLDKVKEANKDQANS</sequence>
<gene>
    <name evidence="6" type="primary">LOC130461139</name>
</gene>
<dbReference type="RefSeq" id="XP_056685075.1">
    <property type="nucleotide sequence ID" value="XM_056829097.1"/>
</dbReference>
<dbReference type="GeneID" id="130461139"/>
<reference evidence="5" key="1">
    <citation type="journal article" date="2021" name="Nat. Commun.">
        <title>Genomic analyses provide insights into spinach domestication and the genetic basis of agronomic traits.</title>
        <authorList>
            <person name="Cai X."/>
            <person name="Sun X."/>
            <person name="Xu C."/>
            <person name="Sun H."/>
            <person name="Wang X."/>
            <person name="Ge C."/>
            <person name="Zhang Z."/>
            <person name="Wang Q."/>
            <person name="Fei Z."/>
            <person name="Jiao C."/>
            <person name="Wang Q."/>
        </authorList>
    </citation>
    <scope>NUCLEOTIDE SEQUENCE [LARGE SCALE GENOMIC DNA]</scope>
    <source>
        <strain evidence="5">cv. Varoflay</strain>
    </source>
</reference>
<keyword evidence="1" id="KW-0732">Signal</keyword>
<keyword evidence="3" id="KW-0812">Transmembrane</keyword>
<evidence type="ECO:0000313" key="5">
    <source>
        <dbReference type="Proteomes" id="UP000813463"/>
    </source>
</evidence>
<keyword evidence="2" id="KW-0677">Repeat</keyword>
<keyword evidence="5" id="KW-1185">Reference proteome</keyword>
<accession>A0ABM3QNZ1</accession>
<reference evidence="6" key="2">
    <citation type="submission" date="2025-08" db="UniProtKB">
        <authorList>
            <consortium name="RefSeq"/>
        </authorList>
    </citation>
    <scope>IDENTIFICATION</scope>
    <source>
        <tissue evidence="6">Leaf</tissue>
    </source>
</reference>
<feature type="transmembrane region" description="Helical" evidence="3">
    <location>
        <begin position="78"/>
        <end position="104"/>
    </location>
</feature>
<evidence type="ECO:0000256" key="1">
    <source>
        <dbReference type="ARBA" id="ARBA00022729"/>
    </source>
</evidence>
<evidence type="ECO:0000256" key="3">
    <source>
        <dbReference type="SAM" id="Phobius"/>
    </source>
</evidence>
<proteinExistence type="predicted"/>
<dbReference type="InterPro" id="IPR038408">
    <property type="entry name" value="GNK2_sf"/>
</dbReference>
<feature type="domain" description="Gnk2-homologous" evidence="4">
    <location>
        <begin position="1"/>
        <end position="46"/>
    </location>
</feature>
<name>A0ABM3QNZ1_SPIOL</name>
<evidence type="ECO:0000259" key="4">
    <source>
        <dbReference type="PROSITE" id="PS51473"/>
    </source>
</evidence>